<dbReference type="Pfam" id="PF00128">
    <property type="entry name" value="Alpha-amylase"/>
    <property type="match status" value="1"/>
</dbReference>
<feature type="domain" description="Glycosyl hydrolase family 13 catalytic" evidence="7">
    <location>
        <begin position="15"/>
        <end position="409"/>
    </location>
</feature>
<dbReference type="InterPro" id="IPR013780">
    <property type="entry name" value="Glyco_hydro_b"/>
</dbReference>
<dbReference type="Proteomes" id="UP000175893">
    <property type="component" value="Chromosome"/>
</dbReference>
<dbReference type="GO" id="GO:0005993">
    <property type="term" value="P:trehalose catabolic process"/>
    <property type="evidence" value="ECO:0007669"/>
    <property type="project" value="InterPro"/>
</dbReference>
<dbReference type="RefSeq" id="WP_024522220.1">
    <property type="nucleotide sequence ID" value="NZ_CP016043.1"/>
</dbReference>
<dbReference type="FunFam" id="3.20.20.80:FF:000014">
    <property type="entry name" value="Alpha,alpha-phosphotrehalase"/>
    <property type="match status" value="1"/>
</dbReference>
<dbReference type="InterPro" id="IPR045857">
    <property type="entry name" value="O16G_dom_2"/>
</dbReference>
<dbReference type="OrthoDB" id="9805159at2"/>
<dbReference type="GO" id="GO:0008788">
    <property type="term" value="F:alpha,alpha-phosphotrehalase activity"/>
    <property type="evidence" value="ECO:0007669"/>
    <property type="project" value="UniProtKB-UniRule"/>
</dbReference>
<accession>A0A376DDA9</accession>
<dbReference type="GO" id="GO:0005737">
    <property type="term" value="C:cytoplasm"/>
    <property type="evidence" value="ECO:0007669"/>
    <property type="project" value="UniProtKB-SubCell"/>
</dbReference>
<evidence type="ECO:0000256" key="1">
    <source>
        <dbReference type="ARBA" id="ARBA00004496"/>
    </source>
</evidence>
<dbReference type="Proteomes" id="UP000255248">
    <property type="component" value="Unassembled WGS sequence"/>
</dbReference>
<dbReference type="EMBL" id="UFXZ01000001">
    <property type="protein sequence ID" value="STC87429.1"/>
    <property type="molecule type" value="Genomic_DNA"/>
</dbReference>
<evidence type="ECO:0000256" key="4">
    <source>
        <dbReference type="ARBA" id="ARBA00022801"/>
    </source>
</evidence>
<dbReference type="EC" id="3.2.1.93" evidence="6"/>
<dbReference type="NCBIfam" id="NF008183">
    <property type="entry name" value="PRK10933.1"/>
    <property type="match status" value="1"/>
</dbReference>
<evidence type="ECO:0000256" key="5">
    <source>
        <dbReference type="ARBA" id="ARBA00023295"/>
    </source>
</evidence>
<dbReference type="AlphaFoldDB" id="A0A376DDA9"/>
<dbReference type="STRING" id="93378.A9798_06860"/>
<dbReference type="Gene3D" id="3.20.20.80">
    <property type="entry name" value="Glycosidases"/>
    <property type="match status" value="1"/>
</dbReference>
<dbReference type="KEGG" id="eho:A9798_06860"/>
<evidence type="ECO:0000313" key="10">
    <source>
        <dbReference type="Proteomes" id="UP000175893"/>
    </source>
</evidence>
<dbReference type="NCBIfam" id="TIGR02403">
    <property type="entry name" value="trehalose_treC"/>
    <property type="match status" value="1"/>
</dbReference>
<dbReference type="InterPro" id="IPR006047">
    <property type="entry name" value="GH13_cat_dom"/>
</dbReference>
<name>A0A376DDA9_9GAMM</name>
<evidence type="ECO:0000313" key="8">
    <source>
        <dbReference type="EMBL" id="AOV96698.1"/>
    </source>
</evidence>
<protein>
    <recommendedName>
        <fullName evidence="6">Alpha,alpha-phosphotrehalase</fullName>
        <ecNumber evidence="6">3.2.1.93</ecNumber>
    </recommendedName>
</protein>
<dbReference type="FunFam" id="2.60.40.1180:FF:000007">
    <property type="entry name" value="Sucrose isomerase"/>
    <property type="match status" value="1"/>
</dbReference>
<evidence type="ECO:0000313" key="9">
    <source>
        <dbReference type="EMBL" id="STC87429.1"/>
    </source>
</evidence>
<dbReference type="InterPro" id="IPR017853">
    <property type="entry name" value="GH"/>
</dbReference>
<evidence type="ECO:0000313" key="11">
    <source>
        <dbReference type="Proteomes" id="UP000255248"/>
    </source>
</evidence>
<dbReference type="CDD" id="cd11333">
    <property type="entry name" value="AmyAc_SI_OligoGlu_DGase"/>
    <property type="match status" value="1"/>
</dbReference>
<dbReference type="EMBL" id="CP016043">
    <property type="protein sequence ID" value="AOV96698.1"/>
    <property type="molecule type" value="Genomic_DNA"/>
</dbReference>
<keyword evidence="5 9" id="KW-0326">Glycosidase</keyword>
<evidence type="ECO:0000256" key="3">
    <source>
        <dbReference type="ARBA" id="ARBA00022490"/>
    </source>
</evidence>
<evidence type="ECO:0000256" key="2">
    <source>
        <dbReference type="ARBA" id="ARBA00008061"/>
    </source>
</evidence>
<proteinExistence type="inferred from homology"/>
<keyword evidence="3" id="KW-0963">Cytoplasm</keyword>
<dbReference type="SUPFAM" id="SSF51445">
    <property type="entry name" value="(Trans)glycosidases"/>
    <property type="match status" value="1"/>
</dbReference>
<sequence length="547" mass="62822">METVAHWWQNGVIYQIYPKSFQDTTGSGSGDLPGVISRLDYLQTLGVDAIWLTPFYVSPQVDNGYDVADYTAIDPAYGTLADFDQLVAEAKARGIRIVLDMVFNHTSTAHPWFRAACQPDSAYRSFYIWRDRPNNWSAKFGGSAWAWQADRQQYYLHLFTPQQADLNWENPAVRAELKKVAAFWADRGVAGLRLDVVNLISKTQSFPDDQQGDGRRFYTDGPRVHEFLQEMSRDLFTPRNLMTVGEMSSTSLAHCQRYAALDGRELSMTFNFHHLKVDYPNGEKWTQAQPDYVALKALFSHWQRGMHSVAWNALFWCNHDQPRIVSRFGDEGEYRVPSAKMLAMVLHGMQGTPYIYQGEEIGMTNPHFRQLSEYRDVESLNMFRQRQAQGQDAETLLAILACRSRDNGRTPMQWSAAVHAGFSSATPWIGLCDNADEINVEAALGDRDSVFYTYQALIALRKRLPLLCWGDYQDLLPASRVLWCYRRRWQGQTLLVVANLSRERQRWTPSEPGGDGWQCLLSNYPDSAEQPQAMYLRPYEAVWWLQH</sequence>
<dbReference type="Gene3D" id="2.60.40.1180">
    <property type="entry name" value="Golgi alpha-mannosidase II"/>
    <property type="match status" value="1"/>
</dbReference>
<dbReference type="SUPFAM" id="SSF51011">
    <property type="entry name" value="Glycosyl hydrolase domain"/>
    <property type="match status" value="1"/>
</dbReference>
<dbReference type="FunFam" id="3.90.400.10:FF:000002">
    <property type="entry name" value="Sucrose isomerase"/>
    <property type="match status" value="1"/>
</dbReference>
<dbReference type="PANTHER" id="PTHR10357:SF179">
    <property type="entry name" value="NEUTRAL AND BASIC AMINO ACID TRANSPORT PROTEIN RBAT"/>
    <property type="match status" value="1"/>
</dbReference>
<dbReference type="SMART" id="SM00642">
    <property type="entry name" value="Aamy"/>
    <property type="match status" value="1"/>
</dbReference>
<dbReference type="InterPro" id="IPR012769">
    <property type="entry name" value="Trehalose_TreC"/>
</dbReference>
<comment type="similarity">
    <text evidence="2">Belongs to the glycosyl hydrolase 13 family.</text>
</comment>
<reference evidence="9 11" key="2">
    <citation type="submission" date="2018-06" db="EMBL/GenBank/DDBJ databases">
        <authorList>
            <consortium name="Pathogen Informatics"/>
            <person name="Doyle S."/>
        </authorList>
    </citation>
    <scope>NUCLEOTIDE SEQUENCE [LARGE SCALE GENOMIC DNA]</scope>
    <source>
        <strain evidence="9 11">NCTC12121</strain>
    </source>
</reference>
<keyword evidence="4 9" id="KW-0378">Hydrolase</keyword>
<dbReference type="GO" id="GO:0004556">
    <property type="term" value="F:alpha-amylase activity"/>
    <property type="evidence" value="ECO:0007669"/>
    <property type="project" value="TreeGrafter"/>
</dbReference>
<evidence type="ECO:0000256" key="6">
    <source>
        <dbReference type="NCBIfam" id="TIGR02403"/>
    </source>
</evidence>
<evidence type="ECO:0000259" key="7">
    <source>
        <dbReference type="SMART" id="SM00642"/>
    </source>
</evidence>
<comment type="subcellular location">
    <subcellularLocation>
        <location evidence="1">Cytoplasm</location>
    </subcellularLocation>
</comment>
<keyword evidence="10" id="KW-1185">Reference proteome</keyword>
<dbReference type="PANTHER" id="PTHR10357">
    <property type="entry name" value="ALPHA-AMYLASE FAMILY MEMBER"/>
    <property type="match status" value="1"/>
</dbReference>
<organism evidence="9 11">
    <name type="scientific">Edwardsiella hoshinae</name>
    <dbReference type="NCBI Taxonomy" id="93378"/>
    <lineage>
        <taxon>Bacteria</taxon>
        <taxon>Pseudomonadati</taxon>
        <taxon>Pseudomonadota</taxon>
        <taxon>Gammaproteobacteria</taxon>
        <taxon>Enterobacterales</taxon>
        <taxon>Hafniaceae</taxon>
        <taxon>Edwardsiella</taxon>
    </lineage>
</organism>
<gene>
    <name evidence="9" type="primary">treA</name>
    <name evidence="8" type="ORF">A9798_06860</name>
    <name evidence="9" type="ORF">NCTC12121_01464</name>
</gene>
<dbReference type="Gene3D" id="3.90.400.10">
    <property type="entry name" value="Oligo-1,6-glucosidase, Domain 2"/>
    <property type="match status" value="1"/>
</dbReference>
<reference evidence="8 10" key="1">
    <citation type="submission" date="2016-06" db="EMBL/GenBank/DDBJ databases">
        <title>Complete genome sequence of Edwardsiella hoshinae ATCC 35051.</title>
        <authorList>
            <person name="Reichley S.R."/>
            <person name="Waldbieser G.C."/>
            <person name="Lawrence M.L."/>
            <person name="Griffin M.J."/>
        </authorList>
    </citation>
    <scope>NUCLEOTIDE SEQUENCE [LARGE SCALE GENOMIC DNA]</scope>
    <source>
        <strain evidence="8 10">ATCC 35051</strain>
    </source>
</reference>